<reference evidence="2" key="1">
    <citation type="submission" date="2019-03" db="EMBL/GenBank/DDBJ databases">
        <title>Single cell metagenomics reveals metabolic interactions within the superorganism composed of flagellate Streblomastix strix and complex community of Bacteroidetes bacteria on its surface.</title>
        <authorList>
            <person name="Treitli S.C."/>
            <person name="Kolisko M."/>
            <person name="Husnik F."/>
            <person name="Keeling P."/>
            <person name="Hampl V."/>
        </authorList>
    </citation>
    <scope>NUCLEOTIDE SEQUENCE</scope>
    <source>
        <strain evidence="2">STM</strain>
    </source>
</reference>
<keyword evidence="2" id="KW-0347">Helicase</keyword>
<keyword evidence="2" id="KW-0378">Hydrolase</keyword>
<accession>A0A5J4STB9</accession>
<dbReference type="SUPFAM" id="SSF52980">
    <property type="entry name" value="Restriction endonuclease-like"/>
    <property type="match status" value="1"/>
</dbReference>
<dbReference type="InterPro" id="IPR011335">
    <property type="entry name" value="Restrct_endonuc-II-like"/>
</dbReference>
<keyword evidence="2" id="KW-0067">ATP-binding</keyword>
<organism evidence="2">
    <name type="scientific">termite gut metagenome</name>
    <dbReference type="NCBI Taxonomy" id="433724"/>
    <lineage>
        <taxon>unclassified sequences</taxon>
        <taxon>metagenomes</taxon>
        <taxon>organismal metagenomes</taxon>
    </lineage>
</organism>
<feature type="domain" description="PD-(D/E)XK endonuclease-like" evidence="1">
    <location>
        <begin position="661"/>
        <end position="953"/>
    </location>
</feature>
<dbReference type="EMBL" id="SNRY01000047">
    <property type="protein sequence ID" value="KAA6349429.1"/>
    <property type="molecule type" value="Genomic_DNA"/>
</dbReference>
<gene>
    <name evidence="2" type="ORF">EZS27_003142</name>
</gene>
<evidence type="ECO:0000313" key="2">
    <source>
        <dbReference type="EMBL" id="KAA6349429.1"/>
    </source>
</evidence>
<evidence type="ECO:0000259" key="1">
    <source>
        <dbReference type="Pfam" id="PF12705"/>
    </source>
</evidence>
<protein>
    <submittedName>
        <fullName evidence="2">ATP-dependent helicase/deoxyribonuclease subunit B</fullName>
        <ecNumber evidence="2">3.6.4.12</ecNumber>
    </submittedName>
</protein>
<dbReference type="AlphaFoldDB" id="A0A5J4STB9"/>
<dbReference type="GO" id="GO:0003678">
    <property type="term" value="F:DNA helicase activity"/>
    <property type="evidence" value="ECO:0007669"/>
    <property type="project" value="UniProtKB-EC"/>
</dbReference>
<name>A0A5J4STB9_9ZZZZ</name>
<sequence length="954" mass="111132">MKTFLQTVAHDLYSKKGDDLSHTIVVFPNKRASLFFNEYLIDEFDRPVWAPAYASIGELFQQFSLLKAADPIRLVCELYKVFCIETQSKESLDEFYFWGELLIEDLDDVDKNLVNADKLFANLQDLKNIGDDYNFLSKEQEEAIRLFFKNFSVEQRTELKERFISLWNKLGIIYHRYRERLTGLGMGYEGMLWRNALEQLKVEDLKYDTYVFVGFNRLSKVESALFSMLRDAQSALFYWDYDLYYTQTQDRKHEAATFINQNLELFPSPLSPELFDTYRKPKKIHVISSAAESAQACYLPEWLQSVALEEKQERDNAVVLCNEIWLPSILHSIPSTVENVNITMGFPLAQTPVYGYIKALTELQTAGYQSQTERFFYSFVQPVLKHPYTRALSEKAESVNQQLTSGNRFYPTPQELKQDEFLSRIFTPCNEVRTLCFYITEILKEVATFYRKKEKVGDVFSQLYREALFQSYTTVNRLLSLIEGGDLQIQVDMFKSLLNRILLALRIPFHGEPAIGLQIMGVLETRNLDFRNLLILSFNEGQFPKPGKEVSFIPYNLRKAFGMTTIDHRNAIYAYHFYRLIQRAENITLVYNTSSDGLNRGEWSRFLLQLLVEGTHTISREFLEAGCSLQSRKEICIEKTPEIISLLRDRYDIKKNPEACFSPSLLNVYLDCRMKFYYNYVARLIIPDEVNSEIDSFTFGKIFHYSAELLYEDLTEKSKVIGKEDIEKMLHDKVKIQNYVDAAFEKLFFRMSSGKKPEYNGMQLINSRVIASYLLQLLRNDLPYAPFELVAMEQKVEEILVVDTAGGMEVRIGGVIDRIDCKDGILRIVDYKTGGSPQTPVNMEQLFTPAENRPSYIFQTFLYAAIMCRMQKWKVAPALLYIHRAASEDYSPVAEMGEPRKPKRAIDDFSIYEEEFRERLQMLLKEIYDLQEPFTQTPYTAKCQYCNFKGICDR</sequence>
<proteinExistence type="predicted"/>
<dbReference type="GO" id="GO:0016787">
    <property type="term" value="F:hydrolase activity"/>
    <property type="evidence" value="ECO:0007669"/>
    <property type="project" value="UniProtKB-KW"/>
</dbReference>
<comment type="caution">
    <text evidence="2">The sequence shown here is derived from an EMBL/GenBank/DDBJ whole genome shotgun (WGS) entry which is preliminary data.</text>
</comment>
<keyword evidence="2" id="KW-0547">Nucleotide-binding</keyword>
<dbReference type="Gene3D" id="3.90.320.10">
    <property type="match status" value="1"/>
</dbReference>
<dbReference type="InterPro" id="IPR027417">
    <property type="entry name" value="P-loop_NTPase"/>
</dbReference>
<dbReference type="EC" id="3.6.4.12" evidence="2"/>
<dbReference type="Pfam" id="PF12705">
    <property type="entry name" value="PDDEXK_1"/>
    <property type="match status" value="1"/>
</dbReference>
<dbReference type="InterPro" id="IPR011604">
    <property type="entry name" value="PDDEXK-like_dom_sf"/>
</dbReference>
<dbReference type="SUPFAM" id="SSF52540">
    <property type="entry name" value="P-loop containing nucleoside triphosphate hydrolases"/>
    <property type="match status" value="1"/>
</dbReference>
<dbReference type="InterPro" id="IPR038726">
    <property type="entry name" value="PDDEXK_AddAB-type"/>
</dbReference>